<dbReference type="Proteomes" id="UP000521872">
    <property type="component" value="Unassembled WGS sequence"/>
</dbReference>
<feature type="transmembrane region" description="Helical" evidence="1">
    <location>
        <begin position="64"/>
        <end position="90"/>
    </location>
</feature>
<feature type="transmembrane region" description="Helical" evidence="1">
    <location>
        <begin position="147"/>
        <end position="171"/>
    </location>
</feature>
<feature type="transmembrane region" description="Helical" evidence="1">
    <location>
        <begin position="183"/>
        <end position="208"/>
    </location>
</feature>
<feature type="transmembrane region" description="Helical" evidence="1">
    <location>
        <begin position="23"/>
        <end position="44"/>
    </location>
</feature>
<evidence type="ECO:0000256" key="1">
    <source>
        <dbReference type="SAM" id="Phobius"/>
    </source>
</evidence>
<name>A0A8H4QTB8_9AGAR</name>
<feature type="transmembrane region" description="Helical" evidence="1">
    <location>
        <begin position="268"/>
        <end position="289"/>
    </location>
</feature>
<gene>
    <name evidence="2" type="ORF">D9613_008598</name>
</gene>
<protein>
    <submittedName>
        <fullName evidence="2">Uncharacterized protein</fullName>
    </submittedName>
</protein>
<keyword evidence="3" id="KW-1185">Reference proteome</keyword>
<comment type="caution">
    <text evidence="2">The sequence shown here is derived from an EMBL/GenBank/DDBJ whole genome shotgun (WGS) entry which is preliminary data.</text>
</comment>
<organism evidence="2 3">
    <name type="scientific">Agrocybe pediades</name>
    <dbReference type="NCBI Taxonomy" id="84607"/>
    <lineage>
        <taxon>Eukaryota</taxon>
        <taxon>Fungi</taxon>
        <taxon>Dikarya</taxon>
        <taxon>Basidiomycota</taxon>
        <taxon>Agaricomycotina</taxon>
        <taxon>Agaricomycetes</taxon>
        <taxon>Agaricomycetidae</taxon>
        <taxon>Agaricales</taxon>
        <taxon>Agaricineae</taxon>
        <taxon>Strophariaceae</taxon>
        <taxon>Agrocybe</taxon>
    </lineage>
</organism>
<reference evidence="2 3" key="1">
    <citation type="submission" date="2019-12" db="EMBL/GenBank/DDBJ databases">
        <authorList>
            <person name="Floudas D."/>
            <person name="Bentzer J."/>
            <person name="Ahren D."/>
            <person name="Johansson T."/>
            <person name="Persson P."/>
            <person name="Tunlid A."/>
        </authorList>
    </citation>
    <scope>NUCLEOTIDE SEQUENCE [LARGE SCALE GENOMIC DNA]</scope>
    <source>
        <strain evidence="2 3">CBS 102.39</strain>
    </source>
</reference>
<keyword evidence="1" id="KW-1133">Transmembrane helix</keyword>
<dbReference type="EMBL" id="JAACJL010000031">
    <property type="protein sequence ID" value="KAF4616491.1"/>
    <property type="molecule type" value="Genomic_DNA"/>
</dbReference>
<proteinExistence type="predicted"/>
<keyword evidence="1" id="KW-0812">Transmembrane</keyword>
<dbReference type="AlphaFoldDB" id="A0A8H4QTB8"/>
<sequence length="345" mass="37331">MSSDPVIAGELITLRNRFIECWVFSNILGAVAYGISLTVSWNCLQLLFSESSSERTTAPMRRILIAFVVSMCVLGTTSLSFAAGGVVEWASNPDMQIAEKLLDGVLGKPFSLAELDLIVLTTWFSDGFMVWRCYKIYSDGVSRKIRFVVYTSLTLISMTSVGLGMCALLTPLDIIQDWSRYQILTSFEIACLGVNAIVSSLVVLRIALHHRYIRKAFGGRNGSAAPYTRVVTICIESASLTLAVSLLHVILASTAGRYSVVGSPQSMIAIKLLVQVNCISPVLIILRVAQGRVWRNTRSSSILPVSTGAGPDKALNGLPHVAYKTSSGTMSSETVTNSYQGKANA</sequence>
<evidence type="ECO:0000313" key="2">
    <source>
        <dbReference type="EMBL" id="KAF4616491.1"/>
    </source>
</evidence>
<keyword evidence="1" id="KW-0472">Membrane</keyword>
<feature type="transmembrane region" description="Helical" evidence="1">
    <location>
        <begin position="110"/>
        <end position="131"/>
    </location>
</feature>
<feature type="transmembrane region" description="Helical" evidence="1">
    <location>
        <begin position="229"/>
        <end position="256"/>
    </location>
</feature>
<evidence type="ECO:0000313" key="3">
    <source>
        <dbReference type="Proteomes" id="UP000521872"/>
    </source>
</evidence>
<accession>A0A8H4QTB8</accession>